<keyword evidence="9" id="KW-1185">Reference proteome</keyword>
<evidence type="ECO:0000256" key="5">
    <source>
        <dbReference type="ARBA" id="ARBA00022490"/>
    </source>
</evidence>
<evidence type="ECO:0000313" key="8">
    <source>
        <dbReference type="EMBL" id="CEM06423.1"/>
    </source>
</evidence>
<dbReference type="OrthoDB" id="17346at2759"/>
<comment type="similarity">
    <text evidence="2">Belongs to the Rab3-GAP catalytic subunit family.</text>
</comment>
<feature type="region of interest" description="Disordered" evidence="6">
    <location>
        <begin position="344"/>
        <end position="459"/>
    </location>
</feature>
<feature type="region of interest" description="Disordered" evidence="6">
    <location>
        <begin position="1043"/>
        <end position="1127"/>
    </location>
</feature>
<gene>
    <name evidence="8" type="ORF">Vbra_5631</name>
</gene>
<dbReference type="PANTHER" id="PTHR21422">
    <property type="entry name" value="RAB3 GTPASE-ACTIVATING PROTEIN CATALYTIC SUBUNIT"/>
    <property type="match status" value="1"/>
</dbReference>
<feature type="compositionally biased region" description="Polar residues" evidence="6">
    <location>
        <begin position="408"/>
        <end position="418"/>
    </location>
</feature>
<evidence type="ECO:0000313" key="9">
    <source>
        <dbReference type="Proteomes" id="UP000041254"/>
    </source>
</evidence>
<keyword evidence="4" id="KW-0343">GTPase activation</keyword>
<dbReference type="InterPro" id="IPR026147">
    <property type="entry name" value="Rab3GAP1_conserved"/>
</dbReference>
<evidence type="ECO:0000256" key="6">
    <source>
        <dbReference type="SAM" id="MobiDB-lite"/>
    </source>
</evidence>
<dbReference type="GO" id="GO:0005096">
    <property type="term" value="F:GTPase activator activity"/>
    <property type="evidence" value="ECO:0007669"/>
    <property type="project" value="UniProtKB-KW"/>
</dbReference>
<dbReference type="VEuPathDB" id="CryptoDB:Vbra_5631"/>
<dbReference type="STRING" id="1169540.A0A0G4F2J6"/>
<name>A0A0G4F2J6_VITBC</name>
<evidence type="ECO:0000256" key="4">
    <source>
        <dbReference type="ARBA" id="ARBA00022468"/>
    </source>
</evidence>
<feature type="compositionally biased region" description="Pro residues" evidence="6">
    <location>
        <begin position="1051"/>
        <end position="1062"/>
    </location>
</feature>
<feature type="region of interest" description="Disordered" evidence="6">
    <location>
        <begin position="594"/>
        <end position="630"/>
    </location>
</feature>
<dbReference type="InParanoid" id="A0A0G4F2J6"/>
<dbReference type="InterPro" id="IPR045700">
    <property type="entry name" value="Rab3GAP1"/>
</dbReference>
<feature type="compositionally biased region" description="Polar residues" evidence="6">
    <location>
        <begin position="433"/>
        <end position="443"/>
    </location>
</feature>
<dbReference type="Pfam" id="PF13890">
    <property type="entry name" value="Rab3-GTPase_cat"/>
    <property type="match status" value="1"/>
</dbReference>
<evidence type="ECO:0000256" key="2">
    <source>
        <dbReference type="ARBA" id="ARBA00008856"/>
    </source>
</evidence>
<evidence type="ECO:0000256" key="3">
    <source>
        <dbReference type="ARBA" id="ARBA00015817"/>
    </source>
</evidence>
<dbReference type="Proteomes" id="UP000041254">
    <property type="component" value="Unassembled WGS sequence"/>
</dbReference>
<dbReference type="GO" id="GO:0005737">
    <property type="term" value="C:cytoplasm"/>
    <property type="evidence" value="ECO:0007669"/>
    <property type="project" value="UniProtKB-SubCell"/>
</dbReference>
<feature type="compositionally biased region" description="Low complexity" evidence="6">
    <location>
        <begin position="419"/>
        <end position="430"/>
    </location>
</feature>
<evidence type="ECO:0000259" key="7">
    <source>
        <dbReference type="Pfam" id="PF13890"/>
    </source>
</evidence>
<feature type="compositionally biased region" description="Polar residues" evidence="6">
    <location>
        <begin position="939"/>
        <end position="950"/>
    </location>
</feature>
<keyword evidence="5" id="KW-0963">Cytoplasm</keyword>
<accession>A0A0G4F2J6</accession>
<feature type="region of interest" description="Disordered" evidence="6">
    <location>
        <begin position="939"/>
        <end position="973"/>
    </location>
</feature>
<sequence>MGDSTESTDAFADALEHHEEAQVTMDGRAAVDAPRLSWVLKTAEGQADDGNEDMDEVDEFLAREETATDTAVDDGTPSSCGRRDSSEVFEIRDFTTATPLERLSRQMELVIEQWKRNGLFDSQRPAANSSVKESAVFVFDRYTYRLSFYRAHTATPTTPTTKGDDDGAQLCQGSSGLPSPLSMLSSLHRSPDFPVRCPRLQRWFGVTEYLCLELLNESNKCIDLHRDAVPPVLSALSVAARTSVPSRPLACFLASSATRHRYSGHLLVRGEGIGEGEGVWVTYETDCRDMANAADAKNPVGQILGLADFLGVQLSLSSPSLRGLTLSCRFTYVVDHWQFPPLQPPTVGPTTKGGIGIRRPPSPFEDAFVDVSGQLGATGGVESGGERVRKTDSDAAEETDIDMVHNEGSPTPARSDQPSARSRQTTAARRMGSPSQSKPTKSEITPRPPRPPQGAHTWADDDAAMIPEPIGALHLSCTWPPMTLGSFLDLSLPSSLPPDLAPRWSLRVLPSSTLSPTERRRLLPACRRARMLAELLSEGRGVKSVLGRLNVPVASTALGAIGVSLMESLESVLMPSAEEVTHMVTRCFEPLPPLATSNTSSSTSSSSASSSPPPPPSPYPPITASPWTQWHSNVGPPSAAAAAAAGNGPASDTSGGGLEECCVRLKGCPPGTLLWRVAALSGDLRSFKGLALLWSRVVAELRARWEACTPIRSLGPLPDGMLGTPTIAHCLLHQKLQLLNCAIVQKAIMKRRGQQQQQQQQDASHAPLQLQVHPPLTEDGLILYEARLSALPTDEARRDMLYAPLRSDAQAYRRAYPSHAVTDFVAWRHEYYSAMGSEATRLTDEAMAALKGMWDECGRAAAGGSHSLSLFNPDFEAEMALHYFENLTGVELTSQLLTSFLSGASHALLSSPLATLHLPLHTHLCQLIATRIASAFTTSQHMHPSPSSGSIDKEQSGWGQEGSVGMAMPRNDGSLQEALDGLEEGEIMLAVATSLSDKLPGQGALISRLMSEEETIVATEEERNAVSQFFARCNASTSAFHQHTAVDQPHPHPTPPPPPPPSQQHQQPFTLPRSVSGQPDAPPLPQIQVRAPPDNNTSHQPQPAPQRATPAAARRDDQGGLSGAEGLSRMAPFAREYLLRLEGRKGAHGGCGDGGVGGVVSLPQRLYASFQSDEFRIATTYCERLG</sequence>
<evidence type="ECO:0000256" key="1">
    <source>
        <dbReference type="ARBA" id="ARBA00004496"/>
    </source>
</evidence>
<dbReference type="PANTHER" id="PTHR21422:SF9">
    <property type="entry name" value="RAB3 GTPASE-ACTIVATING PROTEIN CATALYTIC SUBUNIT"/>
    <property type="match status" value="1"/>
</dbReference>
<protein>
    <recommendedName>
        <fullName evidence="3">Rab3 GTPase-activating protein catalytic subunit</fullName>
    </recommendedName>
</protein>
<feature type="compositionally biased region" description="Low complexity" evidence="6">
    <location>
        <begin position="594"/>
        <end position="610"/>
    </location>
</feature>
<feature type="compositionally biased region" description="Pro residues" evidence="6">
    <location>
        <begin position="611"/>
        <end position="623"/>
    </location>
</feature>
<dbReference type="AlphaFoldDB" id="A0A0G4F2J6"/>
<feature type="compositionally biased region" description="Basic and acidic residues" evidence="6">
    <location>
        <begin position="384"/>
        <end position="393"/>
    </location>
</feature>
<organism evidence="8 9">
    <name type="scientific">Vitrella brassicaformis (strain CCMP3155)</name>
    <dbReference type="NCBI Taxonomy" id="1169540"/>
    <lineage>
        <taxon>Eukaryota</taxon>
        <taxon>Sar</taxon>
        <taxon>Alveolata</taxon>
        <taxon>Colpodellida</taxon>
        <taxon>Vitrellaceae</taxon>
        <taxon>Vitrella</taxon>
    </lineage>
</organism>
<feature type="domain" description="Rab3GAP catalytic subunit conserved" evidence="7">
    <location>
        <begin position="763"/>
        <end position="885"/>
    </location>
</feature>
<dbReference type="OMA" id="KYAKHRR"/>
<dbReference type="EMBL" id="CDMY01000366">
    <property type="protein sequence ID" value="CEM06423.1"/>
    <property type="molecule type" value="Genomic_DNA"/>
</dbReference>
<reference evidence="8 9" key="1">
    <citation type="submission" date="2014-11" db="EMBL/GenBank/DDBJ databases">
        <authorList>
            <person name="Zhu J."/>
            <person name="Qi W."/>
            <person name="Song R."/>
        </authorList>
    </citation>
    <scope>NUCLEOTIDE SEQUENCE [LARGE SCALE GENOMIC DNA]</scope>
</reference>
<comment type="subcellular location">
    <subcellularLocation>
        <location evidence="1">Cytoplasm</location>
    </subcellularLocation>
</comment>
<proteinExistence type="inferred from homology"/>